<dbReference type="Gene3D" id="1.10.10.10">
    <property type="entry name" value="Winged helix-like DNA-binding domain superfamily/Winged helix DNA-binding domain"/>
    <property type="match status" value="1"/>
</dbReference>
<sequence length="555" mass="62138">MDILSRLDLVARGEFSPAEALKLARAAVLGDDKRVQNRAYTAVRERTWQYVKQSSPLEDARLWLNSIQHISSLLADKGDEVLAERLRGMSELLLQSLRFADLQPVADALERKHVRKLLETLLAKGGSAKRAIVSKALGVEDSNLSRILTIVCPLDLVERQSHGKEAILKLTAKGREAIEGSKHDAFRAAHDLNAHAIARWDTSAGQVVMNKLFSEICQRTLINEQECNHFHSWYDAIQDRSVAKEAADSEGTLVLKHTDGRWIRVSTRQSADEIVATVEDITADREREHALRMHIRQLAGEISERNRKDEKFSNAVREFRDRLLQFADGVDVQISTALDATEHAGKQKRLKTMLEMARSWLVGLRVTARDYFPLPLAETLDDGSRAWAAHKTAINPKDWARDIQRTAELFGKERVTVKVSGMETVVGSADLLNATVGQLLLTNYKGLNPSVFESKIAEDQLVLSVGLKSSKHYAGTTPHTLHQQLQMRGVENLGLEYCRDLVQSYGGTFLIISAGKQNPKVQVVFPLRREERSGFHNKQVETQLALAPFVTLTGR</sequence>
<comment type="caution">
    <text evidence="1">The sequence shown here is derived from an EMBL/GenBank/DDBJ whole genome shotgun (WGS) entry which is preliminary data.</text>
</comment>
<keyword evidence="2" id="KW-1185">Reference proteome</keyword>
<dbReference type="RefSeq" id="WP_247259442.1">
    <property type="nucleotide sequence ID" value="NZ_JALJQZ010000002.1"/>
</dbReference>
<dbReference type="EMBL" id="JBHSBD010000016">
    <property type="protein sequence ID" value="MFC3967303.1"/>
    <property type="molecule type" value="Genomic_DNA"/>
</dbReference>
<dbReference type="InterPro" id="IPR036388">
    <property type="entry name" value="WH-like_DNA-bd_sf"/>
</dbReference>
<protein>
    <submittedName>
        <fullName evidence="1">Uncharacterized protein</fullName>
    </submittedName>
</protein>
<organism evidence="1 2">
    <name type="scientific">Rhizobium lemnae</name>
    <dbReference type="NCBI Taxonomy" id="1214924"/>
    <lineage>
        <taxon>Bacteria</taxon>
        <taxon>Pseudomonadati</taxon>
        <taxon>Pseudomonadota</taxon>
        <taxon>Alphaproteobacteria</taxon>
        <taxon>Hyphomicrobiales</taxon>
        <taxon>Rhizobiaceae</taxon>
        <taxon>Rhizobium/Agrobacterium group</taxon>
        <taxon>Rhizobium</taxon>
    </lineage>
</organism>
<accession>A0ABV8E4D9</accession>
<gene>
    <name evidence="1" type="ORF">ACFOVS_04030</name>
</gene>
<proteinExistence type="predicted"/>
<reference evidence="2" key="1">
    <citation type="journal article" date="2019" name="Int. J. Syst. Evol. Microbiol.">
        <title>The Global Catalogue of Microorganisms (GCM) 10K type strain sequencing project: providing services to taxonomists for standard genome sequencing and annotation.</title>
        <authorList>
            <consortium name="The Broad Institute Genomics Platform"/>
            <consortium name="The Broad Institute Genome Sequencing Center for Infectious Disease"/>
            <person name="Wu L."/>
            <person name="Ma J."/>
        </authorList>
    </citation>
    <scope>NUCLEOTIDE SEQUENCE [LARGE SCALE GENOMIC DNA]</scope>
    <source>
        <strain evidence="2">TBRC 5781</strain>
    </source>
</reference>
<evidence type="ECO:0000313" key="2">
    <source>
        <dbReference type="Proteomes" id="UP001595697"/>
    </source>
</evidence>
<dbReference type="Proteomes" id="UP001595697">
    <property type="component" value="Unassembled WGS sequence"/>
</dbReference>
<evidence type="ECO:0000313" key="1">
    <source>
        <dbReference type="EMBL" id="MFC3967303.1"/>
    </source>
</evidence>
<name>A0ABV8E4D9_9HYPH</name>